<dbReference type="InterPro" id="IPR011335">
    <property type="entry name" value="Restrct_endonuc-II-like"/>
</dbReference>
<protein>
    <recommendedName>
        <fullName evidence="2">UPF0102 protein Pr1d_22390</fullName>
    </recommendedName>
</protein>
<dbReference type="Pfam" id="PF02021">
    <property type="entry name" value="UPF0102"/>
    <property type="match status" value="1"/>
</dbReference>
<reference evidence="3 4" key="1">
    <citation type="submission" date="2019-08" db="EMBL/GenBank/DDBJ databases">
        <title>Deep-cultivation of Planctomycetes and their phenomic and genomic characterization uncovers novel biology.</title>
        <authorList>
            <person name="Wiegand S."/>
            <person name="Jogler M."/>
            <person name="Boedeker C."/>
            <person name="Pinto D."/>
            <person name="Vollmers J."/>
            <person name="Rivas-Marin E."/>
            <person name="Kohn T."/>
            <person name="Peeters S.H."/>
            <person name="Heuer A."/>
            <person name="Rast P."/>
            <person name="Oberbeckmann S."/>
            <person name="Bunk B."/>
            <person name="Jeske O."/>
            <person name="Meyerdierks A."/>
            <person name="Storesund J.E."/>
            <person name="Kallscheuer N."/>
            <person name="Luecker S."/>
            <person name="Lage O.M."/>
            <person name="Pohl T."/>
            <person name="Merkel B.J."/>
            <person name="Hornburger P."/>
            <person name="Mueller R.-W."/>
            <person name="Bruemmer F."/>
            <person name="Labrenz M."/>
            <person name="Spormann A.M."/>
            <person name="Op den Camp H."/>
            <person name="Overmann J."/>
            <person name="Amann R."/>
            <person name="Jetten M.S.M."/>
            <person name="Mascher T."/>
            <person name="Medema M.H."/>
            <person name="Devos D.P."/>
            <person name="Kaster A.-K."/>
            <person name="Ovreas L."/>
            <person name="Rohde M."/>
            <person name="Galperin M.Y."/>
            <person name="Jogler C."/>
        </authorList>
    </citation>
    <scope>NUCLEOTIDE SEQUENCE [LARGE SCALE GENOMIC DNA]</scope>
    <source>
        <strain evidence="3 4">Pr1d</strain>
    </source>
</reference>
<dbReference type="PANTHER" id="PTHR34039:SF1">
    <property type="entry name" value="UPF0102 PROTEIN YRAN"/>
    <property type="match status" value="1"/>
</dbReference>
<proteinExistence type="inferred from homology"/>
<dbReference type="RefSeq" id="WP_148073522.1">
    <property type="nucleotide sequence ID" value="NZ_CP042913.1"/>
</dbReference>
<dbReference type="CDD" id="cd20736">
    <property type="entry name" value="PoNe_Nuclease"/>
    <property type="match status" value="1"/>
</dbReference>
<dbReference type="AlphaFoldDB" id="A0A5B9QBK5"/>
<dbReference type="OrthoDB" id="9802516at2"/>
<sequence length="145" mass="16365">MTSLLTWLPFSFRSAPKSLGERGEIAAARFLKRAGYRIVTTRHRKRYGEIDIIAVDYSASSDTVVFVEVKTRRLDDTTQPAEAVDSARQRRLTHAGLAFLKGHGLLEYASRFDVIEVVWPENQKLPSIRHILDAFPAVGQGQMYS</sequence>
<comment type="similarity">
    <text evidence="1 2">Belongs to the UPF0102 family.</text>
</comment>
<evidence type="ECO:0000313" key="4">
    <source>
        <dbReference type="Proteomes" id="UP000323917"/>
    </source>
</evidence>
<keyword evidence="4" id="KW-1185">Reference proteome</keyword>
<dbReference type="PANTHER" id="PTHR34039">
    <property type="entry name" value="UPF0102 PROTEIN YRAN"/>
    <property type="match status" value="1"/>
</dbReference>
<dbReference type="HAMAP" id="MF_00048">
    <property type="entry name" value="UPF0102"/>
    <property type="match status" value="1"/>
</dbReference>
<gene>
    <name evidence="3" type="ORF">Pr1d_22390</name>
</gene>
<dbReference type="GO" id="GO:0003676">
    <property type="term" value="F:nucleic acid binding"/>
    <property type="evidence" value="ECO:0007669"/>
    <property type="project" value="InterPro"/>
</dbReference>
<organism evidence="3 4">
    <name type="scientific">Bythopirellula goksoeyrii</name>
    <dbReference type="NCBI Taxonomy" id="1400387"/>
    <lineage>
        <taxon>Bacteria</taxon>
        <taxon>Pseudomonadati</taxon>
        <taxon>Planctomycetota</taxon>
        <taxon>Planctomycetia</taxon>
        <taxon>Pirellulales</taxon>
        <taxon>Lacipirellulaceae</taxon>
        <taxon>Bythopirellula</taxon>
    </lineage>
</organism>
<evidence type="ECO:0000256" key="1">
    <source>
        <dbReference type="ARBA" id="ARBA00006738"/>
    </source>
</evidence>
<dbReference type="Gene3D" id="3.40.1350.10">
    <property type="match status" value="1"/>
</dbReference>
<name>A0A5B9QBK5_9BACT</name>
<evidence type="ECO:0000256" key="2">
    <source>
        <dbReference type="HAMAP-Rule" id="MF_00048"/>
    </source>
</evidence>
<dbReference type="InterPro" id="IPR011856">
    <property type="entry name" value="tRNA_endonuc-like_dom_sf"/>
</dbReference>
<accession>A0A5B9QBK5</accession>
<dbReference type="EMBL" id="CP042913">
    <property type="protein sequence ID" value="QEG34950.1"/>
    <property type="molecule type" value="Genomic_DNA"/>
</dbReference>
<dbReference type="SUPFAM" id="SSF52980">
    <property type="entry name" value="Restriction endonuclease-like"/>
    <property type="match status" value="1"/>
</dbReference>
<evidence type="ECO:0000313" key="3">
    <source>
        <dbReference type="EMBL" id="QEG34950.1"/>
    </source>
</evidence>
<dbReference type="InterPro" id="IPR003509">
    <property type="entry name" value="UPF0102_YraN-like"/>
</dbReference>
<dbReference type="Proteomes" id="UP000323917">
    <property type="component" value="Chromosome"/>
</dbReference>
<dbReference type="KEGG" id="bgok:Pr1d_22390"/>